<keyword evidence="4" id="KW-1003">Cell membrane</keyword>
<feature type="transmembrane region" description="Helical" evidence="8">
    <location>
        <begin position="73"/>
        <end position="94"/>
    </location>
</feature>
<dbReference type="Pfam" id="PF01032">
    <property type="entry name" value="FecCD"/>
    <property type="match status" value="1"/>
</dbReference>
<keyword evidence="7 8" id="KW-0472">Membrane</keyword>
<evidence type="ECO:0000256" key="8">
    <source>
        <dbReference type="SAM" id="Phobius"/>
    </source>
</evidence>
<evidence type="ECO:0000313" key="9">
    <source>
        <dbReference type="EMBL" id="MBH8595779.1"/>
    </source>
</evidence>
<dbReference type="CDD" id="cd06550">
    <property type="entry name" value="TM_ABC_iron-siderophores_like"/>
    <property type="match status" value="1"/>
</dbReference>
<feature type="transmembrane region" description="Helical" evidence="8">
    <location>
        <begin position="103"/>
        <end position="121"/>
    </location>
</feature>
<dbReference type="FunFam" id="1.10.3470.10:FF:000001">
    <property type="entry name" value="Vitamin B12 ABC transporter permease BtuC"/>
    <property type="match status" value="1"/>
</dbReference>
<comment type="similarity">
    <text evidence="2">Belongs to the binding-protein-dependent transport system permease family. FecCD subfamily.</text>
</comment>
<feature type="transmembrane region" description="Helical" evidence="8">
    <location>
        <begin position="211"/>
        <end position="232"/>
    </location>
</feature>
<feature type="transmembrane region" description="Helical" evidence="8">
    <location>
        <begin position="133"/>
        <end position="153"/>
    </location>
</feature>
<keyword evidence="6 8" id="KW-1133">Transmembrane helix</keyword>
<evidence type="ECO:0000313" key="10">
    <source>
        <dbReference type="Proteomes" id="UP000633619"/>
    </source>
</evidence>
<evidence type="ECO:0000256" key="5">
    <source>
        <dbReference type="ARBA" id="ARBA00022692"/>
    </source>
</evidence>
<organism evidence="9 10">
    <name type="scientific">Thermoactinomyces intermedius</name>
    <dbReference type="NCBI Taxonomy" id="2024"/>
    <lineage>
        <taxon>Bacteria</taxon>
        <taxon>Bacillati</taxon>
        <taxon>Bacillota</taxon>
        <taxon>Bacilli</taxon>
        <taxon>Bacillales</taxon>
        <taxon>Thermoactinomycetaceae</taxon>
        <taxon>Thermoactinomyces</taxon>
    </lineage>
</organism>
<dbReference type="PANTHER" id="PTHR30472">
    <property type="entry name" value="FERRIC ENTEROBACTIN TRANSPORT SYSTEM PERMEASE PROTEIN"/>
    <property type="match status" value="1"/>
</dbReference>
<dbReference type="RefSeq" id="WP_181732259.1">
    <property type="nucleotide sequence ID" value="NZ_JACEIR010000006.1"/>
</dbReference>
<evidence type="ECO:0000256" key="4">
    <source>
        <dbReference type="ARBA" id="ARBA00022475"/>
    </source>
</evidence>
<gene>
    <name evidence="9" type="ORF">I8U20_10595</name>
</gene>
<evidence type="ECO:0000256" key="2">
    <source>
        <dbReference type="ARBA" id="ARBA00007935"/>
    </source>
</evidence>
<reference evidence="9 10" key="1">
    <citation type="submission" date="2020-12" db="EMBL/GenBank/DDBJ databases">
        <title>WGS of Thermoactinomyces spp.</title>
        <authorList>
            <person name="Cheng K."/>
        </authorList>
    </citation>
    <scope>NUCLEOTIDE SEQUENCE [LARGE SCALE GENOMIC DNA]</scope>
    <source>
        <strain evidence="10">CICC 10671\DSM 43846</strain>
    </source>
</reference>
<feature type="transmembrane region" description="Helical" evidence="8">
    <location>
        <begin position="292"/>
        <end position="313"/>
    </location>
</feature>
<dbReference type="InterPro" id="IPR037294">
    <property type="entry name" value="ABC_BtuC-like"/>
</dbReference>
<feature type="transmembrane region" description="Helical" evidence="8">
    <location>
        <begin position="253"/>
        <end position="280"/>
    </location>
</feature>
<dbReference type="PANTHER" id="PTHR30472:SF24">
    <property type="entry name" value="FERRIC ENTEROBACTIN TRANSPORT SYSTEM PERMEASE PROTEIN FEPG"/>
    <property type="match status" value="1"/>
</dbReference>
<dbReference type="AlphaFoldDB" id="A0A8I1AED4"/>
<dbReference type="GO" id="GO:0022857">
    <property type="term" value="F:transmembrane transporter activity"/>
    <property type="evidence" value="ECO:0007669"/>
    <property type="project" value="InterPro"/>
</dbReference>
<evidence type="ECO:0000256" key="7">
    <source>
        <dbReference type="ARBA" id="ARBA00023136"/>
    </source>
</evidence>
<feature type="transmembrane region" description="Helical" evidence="8">
    <location>
        <begin position="325"/>
        <end position="342"/>
    </location>
</feature>
<feature type="transmembrane region" description="Helical" evidence="8">
    <location>
        <begin position="20"/>
        <end position="41"/>
    </location>
</feature>
<evidence type="ECO:0000256" key="1">
    <source>
        <dbReference type="ARBA" id="ARBA00004651"/>
    </source>
</evidence>
<proteinExistence type="inferred from homology"/>
<dbReference type="SUPFAM" id="SSF81345">
    <property type="entry name" value="ABC transporter involved in vitamin B12 uptake, BtuC"/>
    <property type="match status" value="1"/>
</dbReference>
<dbReference type="GO" id="GO:0033214">
    <property type="term" value="P:siderophore-iron import into cell"/>
    <property type="evidence" value="ECO:0007669"/>
    <property type="project" value="TreeGrafter"/>
</dbReference>
<dbReference type="EMBL" id="JAECVW010000006">
    <property type="protein sequence ID" value="MBH8595779.1"/>
    <property type="molecule type" value="Genomic_DNA"/>
</dbReference>
<feature type="transmembrane region" description="Helical" evidence="8">
    <location>
        <begin position="165"/>
        <end position="191"/>
    </location>
</feature>
<protein>
    <submittedName>
        <fullName evidence="9">Iron ABC transporter permease</fullName>
    </submittedName>
</protein>
<dbReference type="InterPro" id="IPR000522">
    <property type="entry name" value="ABC_transptr_permease_BtuC"/>
</dbReference>
<accession>A0A8I1AED4</accession>
<dbReference type="Proteomes" id="UP000633619">
    <property type="component" value="Unassembled WGS sequence"/>
</dbReference>
<dbReference type="Gene3D" id="1.10.3470.10">
    <property type="entry name" value="ABC transporter involved in vitamin B12 uptake, BtuC"/>
    <property type="match status" value="1"/>
</dbReference>
<keyword evidence="5 8" id="KW-0812">Transmembrane</keyword>
<comment type="subcellular location">
    <subcellularLocation>
        <location evidence="1">Cell membrane</location>
        <topology evidence="1">Multi-pass membrane protein</topology>
    </subcellularLocation>
</comment>
<keyword evidence="10" id="KW-1185">Reference proteome</keyword>
<name>A0A8I1AED4_THEIN</name>
<sequence>MKHYFSVRCGWFSVMMDKKAVWIISSFAVLTGLVFTFGLMIGETPVSLPEVIQAFFGRGENAFVILTLRFPRILIAMMSGAALALSGAILQAVIRNPLASPDIIGVTGGASVGAVGVITFFSDWSSNLSIHLFWVPFAAFIGASVVGALIYLLSWNRGVSPLRLVLMGIGFYTATQALTNLIILFGPVFHASQSKMWITGTVYGSNWDQVAVLWPWLLLLISVALLFARHLNSGQLGEEVVKGLGGNSDRIRIGFLLLSTGLAGSGVAFAGGISFVGLIAPHLARRLVGASYGAMLPLSGLLGAVFVMVADIIGRTVLAPAETPAGVFTAVIGAPYFIYLLIRQRR</sequence>
<evidence type="ECO:0000256" key="3">
    <source>
        <dbReference type="ARBA" id="ARBA00022448"/>
    </source>
</evidence>
<keyword evidence="3" id="KW-0813">Transport</keyword>
<comment type="caution">
    <text evidence="9">The sequence shown here is derived from an EMBL/GenBank/DDBJ whole genome shotgun (WGS) entry which is preliminary data.</text>
</comment>
<dbReference type="GO" id="GO:0005886">
    <property type="term" value="C:plasma membrane"/>
    <property type="evidence" value="ECO:0007669"/>
    <property type="project" value="UniProtKB-SubCell"/>
</dbReference>
<evidence type="ECO:0000256" key="6">
    <source>
        <dbReference type="ARBA" id="ARBA00022989"/>
    </source>
</evidence>